<evidence type="ECO:0000313" key="2">
    <source>
        <dbReference type="EMBL" id="MEQ2199533.1"/>
    </source>
</evidence>
<evidence type="ECO:0000256" key="1">
    <source>
        <dbReference type="SAM" id="MobiDB-lite"/>
    </source>
</evidence>
<organism evidence="2 3">
    <name type="scientific">Xenoophorus captivus</name>
    <dbReference type="NCBI Taxonomy" id="1517983"/>
    <lineage>
        <taxon>Eukaryota</taxon>
        <taxon>Metazoa</taxon>
        <taxon>Chordata</taxon>
        <taxon>Craniata</taxon>
        <taxon>Vertebrata</taxon>
        <taxon>Euteleostomi</taxon>
        <taxon>Actinopterygii</taxon>
        <taxon>Neopterygii</taxon>
        <taxon>Teleostei</taxon>
        <taxon>Neoteleostei</taxon>
        <taxon>Acanthomorphata</taxon>
        <taxon>Ovalentaria</taxon>
        <taxon>Atherinomorphae</taxon>
        <taxon>Cyprinodontiformes</taxon>
        <taxon>Goodeidae</taxon>
        <taxon>Xenoophorus</taxon>
    </lineage>
</organism>
<reference evidence="2 3" key="1">
    <citation type="submission" date="2021-06" db="EMBL/GenBank/DDBJ databases">
        <authorList>
            <person name="Palmer J.M."/>
        </authorList>
    </citation>
    <scope>NUCLEOTIDE SEQUENCE [LARGE SCALE GENOMIC DNA]</scope>
    <source>
        <strain evidence="2 3">XC_2019</strain>
        <tissue evidence="2">Muscle</tissue>
    </source>
</reference>
<dbReference type="Proteomes" id="UP001434883">
    <property type="component" value="Unassembled WGS sequence"/>
</dbReference>
<comment type="caution">
    <text evidence="2">The sequence shown here is derived from an EMBL/GenBank/DDBJ whole genome shotgun (WGS) entry which is preliminary data.</text>
</comment>
<sequence>MAHCDLRSASSSSDDDVYLGPSANPHARPTDFDFLAVIGKGTFGKVALKHCFKYINNLHSFSHFGLCKEGVEPEGTTSTFCGTPEVSDVGGLM</sequence>
<gene>
    <name evidence="2" type="ORF">XENOCAPTIV_001689</name>
</gene>
<evidence type="ECO:0000313" key="3">
    <source>
        <dbReference type="Proteomes" id="UP001434883"/>
    </source>
</evidence>
<feature type="region of interest" description="Disordered" evidence="1">
    <location>
        <begin position="1"/>
        <end position="29"/>
    </location>
</feature>
<accession>A0ABV0QUM4</accession>
<keyword evidence="3" id="KW-1185">Reference proteome</keyword>
<name>A0ABV0QUM4_9TELE</name>
<proteinExistence type="predicted"/>
<dbReference type="EMBL" id="JAHRIN010025324">
    <property type="protein sequence ID" value="MEQ2199533.1"/>
    <property type="molecule type" value="Genomic_DNA"/>
</dbReference>
<protein>
    <submittedName>
        <fullName evidence="2">Uncharacterized protein</fullName>
    </submittedName>
</protein>